<dbReference type="EMBL" id="BQKI01000008">
    <property type="protein sequence ID" value="GJN00139.1"/>
    <property type="molecule type" value="Genomic_DNA"/>
</dbReference>
<name>A0AAV5CQ04_ELECO</name>
<evidence type="ECO:0000313" key="1">
    <source>
        <dbReference type="EMBL" id="GJN00139.1"/>
    </source>
</evidence>
<keyword evidence="2" id="KW-1185">Reference proteome</keyword>
<proteinExistence type="predicted"/>
<organism evidence="1 2">
    <name type="scientific">Eleusine coracana subsp. coracana</name>
    <dbReference type="NCBI Taxonomy" id="191504"/>
    <lineage>
        <taxon>Eukaryota</taxon>
        <taxon>Viridiplantae</taxon>
        <taxon>Streptophyta</taxon>
        <taxon>Embryophyta</taxon>
        <taxon>Tracheophyta</taxon>
        <taxon>Spermatophyta</taxon>
        <taxon>Magnoliopsida</taxon>
        <taxon>Liliopsida</taxon>
        <taxon>Poales</taxon>
        <taxon>Poaceae</taxon>
        <taxon>PACMAD clade</taxon>
        <taxon>Chloridoideae</taxon>
        <taxon>Cynodonteae</taxon>
        <taxon>Eleusininae</taxon>
        <taxon>Eleusine</taxon>
    </lineage>
</organism>
<sequence length="70" mass="8250">MFWAICLSGNDIVFSKKSIIHLIHVIFRGTYWLCHWRLLQKASPRDRIIKTCQQVEVVSIFSKKRMVMAA</sequence>
<reference evidence="1" key="2">
    <citation type="submission" date="2021-12" db="EMBL/GenBank/DDBJ databases">
        <title>Resequencing data analysis of finger millet.</title>
        <authorList>
            <person name="Hatakeyama M."/>
            <person name="Aluri S."/>
            <person name="Balachadran M.T."/>
            <person name="Sivarajan S.R."/>
            <person name="Poveda L."/>
            <person name="Shimizu-Inatsugi R."/>
            <person name="Schlapbach R."/>
            <person name="Sreeman S.M."/>
            <person name="Shimizu K.K."/>
        </authorList>
    </citation>
    <scope>NUCLEOTIDE SEQUENCE</scope>
</reference>
<dbReference type="Proteomes" id="UP001054889">
    <property type="component" value="Unassembled WGS sequence"/>
</dbReference>
<evidence type="ECO:0000313" key="2">
    <source>
        <dbReference type="Proteomes" id="UP001054889"/>
    </source>
</evidence>
<reference evidence="1" key="1">
    <citation type="journal article" date="2018" name="DNA Res.">
        <title>Multiple hybrid de novo genome assembly of finger millet, an orphan allotetraploid crop.</title>
        <authorList>
            <person name="Hatakeyama M."/>
            <person name="Aluri S."/>
            <person name="Balachadran M.T."/>
            <person name="Sivarajan S.R."/>
            <person name="Patrignani A."/>
            <person name="Gruter S."/>
            <person name="Poveda L."/>
            <person name="Shimizu-Inatsugi R."/>
            <person name="Baeten J."/>
            <person name="Francoijs K.J."/>
            <person name="Nataraja K.N."/>
            <person name="Reddy Y.A.N."/>
            <person name="Phadnis S."/>
            <person name="Ravikumar R.L."/>
            <person name="Schlapbach R."/>
            <person name="Sreeman S.M."/>
            <person name="Shimizu K.K."/>
        </authorList>
    </citation>
    <scope>NUCLEOTIDE SEQUENCE</scope>
</reference>
<comment type="caution">
    <text evidence="1">The sequence shown here is derived from an EMBL/GenBank/DDBJ whole genome shotgun (WGS) entry which is preliminary data.</text>
</comment>
<gene>
    <name evidence="1" type="primary">ga17303</name>
    <name evidence="1" type="ORF">PR202_ga17303</name>
</gene>
<protein>
    <submittedName>
        <fullName evidence="1">Uncharacterized protein</fullName>
    </submittedName>
</protein>
<dbReference type="AlphaFoldDB" id="A0AAV5CQ04"/>
<accession>A0AAV5CQ04</accession>